<evidence type="ECO:0000259" key="1">
    <source>
        <dbReference type="Pfam" id="PF04213"/>
    </source>
</evidence>
<dbReference type="AlphaFoldDB" id="A0A921FPA6"/>
<dbReference type="EMBL" id="DYXC01000082">
    <property type="protein sequence ID" value="HJF14657.1"/>
    <property type="molecule type" value="Genomic_DNA"/>
</dbReference>
<name>A0A921FPA6_9MICC</name>
<reference evidence="2" key="2">
    <citation type="submission" date="2021-09" db="EMBL/GenBank/DDBJ databases">
        <authorList>
            <person name="Gilroy R."/>
        </authorList>
    </citation>
    <scope>NUCLEOTIDE SEQUENCE</scope>
    <source>
        <strain evidence="2">ChiHjej13B12-14962</strain>
    </source>
</reference>
<accession>A0A921FPA6</accession>
<evidence type="ECO:0000313" key="2">
    <source>
        <dbReference type="EMBL" id="HJF14657.1"/>
    </source>
</evidence>
<evidence type="ECO:0000313" key="3">
    <source>
        <dbReference type="Proteomes" id="UP000703315"/>
    </source>
</evidence>
<proteinExistence type="predicted"/>
<dbReference type="RefSeq" id="WP_303905320.1">
    <property type="nucleotide sequence ID" value="NZ_DYXC01000082.1"/>
</dbReference>
<protein>
    <submittedName>
        <fullName evidence="2">HtaA domain-containing protein</fullName>
    </submittedName>
</protein>
<sequence length="155" mass="17299">MTGNKVFDRDRGVAGLAWGIHVPFRQYMQRIWDGQMAAGDGAALLESEETYFPLECDTAISGELRFTGFVEFIGHNGMLAVTVRDPWLQSISGQWSLTIVDPFDSRTRMPLVEVDFQNAGIGETRLTETGTDLFMGNYNEGTVFDPVRIVLAEKD</sequence>
<gene>
    <name evidence="2" type="ORF">K8V32_07600</name>
</gene>
<comment type="caution">
    <text evidence="2">The sequence shown here is derived from an EMBL/GenBank/DDBJ whole genome shotgun (WGS) entry which is preliminary data.</text>
</comment>
<reference evidence="2" key="1">
    <citation type="journal article" date="2021" name="PeerJ">
        <title>Extensive microbial diversity within the chicken gut microbiome revealed by metagenomics and culture.</title>
        <authorList>
            <person name="Gilroy R."/>
            <person name="Ravi A."/>
            <person name="Getino M."/>
            <person name="Pursley I."/>
            <person name="Horton D.L."/>
            <person name="Alikhan N.F."/>
            <person name="Baker D."/>
            <person name="Gharbi K."/>
            <person name="Hall N."/>
            <person name="Watson M."/>
            <person name="Adriaenssens E.M."/>
            <person name="Foster-Nyarko E."/>
            <person name="Jarju S."/>
            <person name="Secka A."/>
            <person name="Antonio M."/>
            <person name="Oren A."/>
            <person name="Chaudhuri R.R."/>
            <person name="La Ragione R."/>
            <person name="Hildebrand F."/>
            <person name="Pallen M.J."/>
        </authorList>
    </citation>
    <scope>NUCLEOTIDE SEQUENCE</scope>
    <source>
        <strain evidence="2">ChiHjej13B12-14962</strain>
    </source>
</reference>
<dbReference type="Proteomes" id="UP000703315">
    <property type="component" value="Unassembled WGS sequence"/>
</dbReference>
<organism evidence="2 3">
    <name type="scientific">Enteractinococcus helveticum</name>
    <dbReference type="NCBI Taxonomy" id="1837282"/>
    <lineage>
        <taxon>Bacteria</taxon>
        <taxon>Bacillati</taxon>
        <taxon>Actinomycetota</taxon>
        <taxon>Actinomycetes</taxon>
        <taxon>Micrococcales</taxon>
        <taxon>Micrococcaceae</taxon>
    </lineage>
</organism>
<feature type="domain" description="Htaa" evidence="1">
    <location>
        <begin position="16"/>
        <end position="149"/>
    </location>
</feature>
<dbReference type="InterPro" id="IPR007331">
    <property type="entry name" value="Htaa"/>
</dbReference>
<dbReference type="Pfam" id="PF04213">
    <property type="entry name" value="HtaA"/>
    <property type="match status" value="1"/>
</dbReference>